<dbReference type="EMBL" id="JBHTJR010000026">
    <property type="protein sequence ID" value="MFD0992558.1"/>
    <property type="molecule type" value="Genomic_DNA"/>
</dbReference>
<comment type="caution">
    <text evidence="3">The sequence shown here is derived from an EMBL/GenBank/DDBJ whole genome shotgun (WGS) entry which is preliminary data.</text>
</comment>
<dbReference type="InterPro" id="IPR050553">
    <property type="entry name" value="Thioredoxin_ResA/DsbE_sf"/>
</dbReference>
<protein>
    <submittedName>
        <fullName evidence="3">TlpA family protein disulfide reductase</fullName>
    </submittedName>
</protein>
<keyword evidence="4" id="KW-1185">Reference proteome</keyword>
<dbReference type="PROSITE" id="PS51352">
    <property type="entry name" value="THIOREDOXIN_2"/>
    <property type="match status" value="1"/>
</dbReference>
<evidence type="ECO:0000313" key="4">
    <source>
        <dbReference type="Proteomes" id="UP001597062"/>
    </source>
</evidence>
<dbReference type="CDD" id="cd02966">
    <property type="entry name" value="TlpA_like_family"/>
    <property type="match status" value="1"/>
</dbReference>
<dbReference type="Proteomes" id="UP001597062">
    <property type="component" value="Unassembled WGS sequence"/>
</dbReference>
<evidence type="ECO:0000259" key="2">
    <source>
        <dbReference type="PROSITE" id="PS51352"/>
    </source>
</evidence>
<dbReference type="SUPFAM" id="SSF52833">
    <property type="entry name" value="Thioredoxin-like"/>
    <property type="match status" value="1"/>
</dbReference>
<name>A0ABW3JPY8_9FLAO</name>
<accession>A0ABW3JPY8</accession>
<dbReference type="Gene3D" id="3.40.30.10">
    <property type="entry name" value="Glutaredoxin"/>
    <property type="match status" value="1"/>
</dbReference>
<dbReference type="PANTHER" id="PTHR42852:SF13">
    <property type="entry name" value="PROTEIN DIPZ"/>
    <property type="match status" value="1"/>
</dbReference>
<evidence type="ECO:0000256" key="1">
    <source>
        <dbReference type="SAM" id="Phobius"/>
    </source>
</evidence>
<feature type="transmembrane region" description="Helical" evidence="1">
    <location>
        <begin position="208"/>
        <end position="230"/>
    </location>
</feature>
<keyword evidence="1" id="KW-0472">Membrane</keyword>
<dbReference type="Pfam" id="PF00578">
    <property type="entry name" value="AhpC-TSA"/>
    <property type="match status" value="1"/>
</dbReference>
<feature type="domain" description="Thioredoxin" evidence="2">
    <location>
        <begin position="51"/>
        <end position="201"/>
    </location>
</feature>
<dbReference type="InterPro" id="IPR013766">
    <property type="entry name" value="Thioredoxin_domain"/>
</dbReference>
<gene>
    <name evidence="3" type="ORF">ACFQ1U_05020</name>
</gene>
<dbReference type="PANTHER" id="PTHR42852">
    <property type="entry name" value="THIOL:DISULFIDE INTERCHANGE PROTEIN DSBE"/>
    <property type="match status" value="1"/>
</dbReference>
<feature type="transmembrane region" description="Helical" evidence="1">
    <location>
        <begin position="23"/>
        <end position="45"/>
    </location>
</feature>
<sequence>MPPPSFLIKKHTRNIGLKLREIIKYYIIGFFLIYLIMCGIFFFYLTQIKTIDIDTNIPLYKLEDQFKEKKSFDDFKGRYLLVDFWFSECKPCIDEMKYFPELLKKYKSNLTILSLSIDNRDLTLKLLDKKPKPFEFIDSNNPNWIFQNDNLKENSYVKKLEINSFPTYLLFDKNGRLISSPSSGIAGVEYEIGGLLDMNLTIKSKQAFFIKFFGLIIPYTILFCVIIIIIKFLNRFKKNRNTDNIQP</sequence>
<dbReference type="RefSeq" id="WP_386105969.1">
    <property type="nucleotide sequence ID" value="NZ_JBHTJR010000026.1"/>
</dbReference>
<keyword evidence="1" id="KW-0812">Transmembrane</keyword>
<proteinExistence type="predicted"/>
<organism evidence="3 4">
    <name type="scientific">Tenacibaculum geojense</name>
    <dbReference type="NCBI Taxonomy" id="915352"/>
    <lineage>
        <taxon>Bacteria</taxon>
        <taxon>Pseudomonadati</taxon>
        <taxon>Bacteroidota</taxon>
        <taxon>Flavobacteriia</taxon>
        <taxon>Flavobacteriales</taxon>
        <taxon>Flavobacteriaceae</taxon>
        <taxon>Tenacibaculum</taxon>
    </lineage>
</organism>
<keyword evidence="1" id="KW-1133">Transmembrane helix</keyword>
<evidence type="ECO:0000313" key="3">
    <source>
        <dbReference type="EMBL" id="MFD0992558.1"/>
    </source>
</evidence>
<dbReference type="InterPro" id="IPR036249">
    <property type="entry name" value="Thioredoxin-like_sf"/>
</dbReference>
<reference evidence="4" key="1">
    <citation type="journal article" date="2019" name="Int. J. Syst. Evol. Microbiol.">
        <title>The Global Catalogue of Microorganisms (GCM) 10K type strain sequencing project: providing services to taxonomists for standard genome sequencing and annotation.</title>
        <authorList>
            <consortium name="The Broad Institute Genomics Platform"/>
            <consortium name="The Broad Institute Genome Sequencing Center for Infectious Disease"/>
            <person name="Wu L."/>
            <person name="Ma J."/>
        </authorList>
    </citation>
    <scope>NUCLEOTIDE SEQUENCE [LARGE SCALE GENOMIC DNA]</scope>
    <source>
        <strain evidence="4">CCUG 60527</strain>
    </source>
</reference>
<dbReference type="InterPro" id="IPR000866">
    <property type="entry name" value="AhpC/TSA"/>
</dbReference>